<keyword evidence="1" id="KW-0472">Membrane</keyword>
<organism evidence="2 3">
    <name type="scientific">Brachionus calyciflorus</name>
    <dbReference type="NCBI Taxonomy" id="104777"/>
    <lineage>
        <taxon>Eukaryota</taxon>
        <taxon>Metazoa</taxon>
        <taxon>Spiralia</taxon>
        <taxon>Gnathifera</taxon>
        <taxon>Rotifera</taxon>
        <taxon>Eurotatoria</taxon>
        <taxon>Monogononta</taxon>
        <taxon>Pseudotrocha</taxon>
        <taxon>Ploima</taxon>
        <taxon>Brachionidae</taxon>
        <taxon>Brachionus</taxon>
    </lineage>
</organism>
<dbReference type="AlphaFoldDB" id="A0A814RWC2"/>
<evidence type="ECO:0000256" key="1">
    <source>
        <dbReference type="SAM" id="Phobius"/>
    </source>
</evidence>
<protein>
    <submittedName>
        <fullName evidence="2">Uncharacterized protein</fullName>
    </submittedName>
</protein>
<keyword evidence="3" id="KW-1185">Reference proteome</keyword>
<dbReference type="Proteomes" id="UP000663879">
    <property type="component" value="Unassembled WGS sequence"/>
</dbReference>
<name>A0A814RWC2_9BILA</name>
<keyword evidence="1" id="KW-1133">Transmembrane helix</keyword>
<feature type="transmembrane region" description="Helical" evidence="1">
    <location>
        <begin position="59"/>
        <end position="81"/>
    </location>
</feature>
<evidence type="ECO:0000313" key="3">
    <source>
        <dbReference type="Proteomes" id="UP000663879"/>
    </source>
</evidence>
<sequence length="165" mass="19202">GWDFIDSLKHWTQIDKTSGQYRIDKKLDDEKKIENNINLKGIKQELIKIYESVSENIKFYILIILIAISVIMIIIAIIYFIKINKLLKWSYKKKKIQNERLDKINNDNKEIIVCEDKINITKGDEIILSEITKIKSDGNSVTNLSTNLTDSLDNLTKGFLKNLKN</sequence>
<feature type="non-terminal residue" evidence="2">
    <location>
        <position position="1"/>
    </location>
</feature>
<proteinExistence type="predicted"/>
<evidence type="ECO:0000313" key="2">
    <source>
        <dbReference type="EMBL" id="CAF1138248.1"/>
    </source>
</evidence>
<gene>
    <name evidence="2" type="ORF">OXX778_LOCUS22785</name>
</gene>
<reference evidence="2" key="1">
    <citation type="submission" date="2021-02" db="EMBL/GenBank/DDBJ databases">
        <authorList>
            <person name="Nowell W R."/>
        </authorList>
    </citation>
    <scope>NUCLEOTIDE SEQUENCE</scope>
    <source>
        <strain evidence="2">Ploen Becks lab</strain>
    </source>
</reference>
<comment type="caution">
    <text evidence="2">The sequence shown here is derived from an EMBL/GenBank/DDBJ whole genome shotgun (WGS) entry which is preliminary data.</text>
</comment>
<dbReference type="EMBL" id="CAJNOC010010267">
    <property type="protein sequence ID" value="CAF1138248.1"/>
    <property type="molecule type" value="Genomic_DNA"/>
</dbReference>
<keyword evidence="1" id="KW-0812">Transmembrane</keyword>
<accession>A0A814RWC2</accession>